<feature type="region of interest" description="Disordered" evidence="10">
    <location>
        <begin position="934"/>
        <end position="1054"/>
    </location>
</feature>
<evidence type="ECO:0000313" key="17">
    <source>
        <dbReference type="Proteomes" id="UP000275846"/>
    </source>
</evidence>
<evidence type="ECO:0000313" key="18">
    <source>
        <dbReference type="WBParaSite" id="SSLN_0000650401-mRNA-1"/>
    </source>
</evidence>
<evidence type="ECO:0000256" key="10">
    <source>
        <dbReference type="SAM" id="MobiDB-lite"/>
    </source>
</evidence>
<evidence type="ECO:0000259" key="14">
    <source>
        <dbReference type="PROSITE" id="PS50812"/>
    </source>
</evidence>
<keyword evidence="5" id="KW-0862">Zinc</keyword>
<evidence type="ECO:0000256" key="2">
    <source>
        <dbReference type="ARBA" id="ARBA00022723"/>
    </source>
</evidence>
<feature type="domain" description="Bromo" evidence="12">
    <location>
        <begin position="798"/>
        <end position="868"/>
    </location>
</feature>
<feature type="region of interest" description="Disordered" evidence="10">
    <location>
        <begin position="239"/>
        <end position="270"/>
    </location>
</feature>
<sequence length="1654" mass="184449">MFTTIESIFQKLIIVLFLLSTAMALHPVDFDIREFLSRIHGNKPPYRCPAEICKKTFKSFKGRNLLSTTLLFRTCKCSADLVYSFLMMTSNTGPASRRLIKKYTCSLCLSHNHDYMCSPFFIFLAIEVHMECHRAPEPIDIPTPTIDAPMISPVNALIPSNMRHQRSGRRKFPPMNFPDSQQFVVFNLTENHSKSNSVRCSIYVPLYLCFDLSYSGINGSATGSTSEKPFEILADHANAVNRQKSSNKHKSGTADPKLRLSKSPDINGRMCPPQNMDTSSLEDVNKETPAAPIVIPTPQFEVDSSFPKQERAVAKEDYGYKRFIEKSFDELNEIVEYDLDEEDLFWLERINSERVTKGWDSIDQSTLEWVLDRFEKEARFRTYVNSSGGTSESLSVPSSSLMLAGIDEDAVCAVCQDGTCENTNVILFCDVCNLAVHQECYGVPYVPEGPWLCRKCLHSPSEPVVCCLCPNLGGAFKKTSDDRWAHVICGLWVPEVMFANLTFLEPLEDIDKISPARWRLQCFICKQRNVGACIQCHKPSCYRAFHVTCAQQAGLYMKIEQSDDPADLGVRKNAFCDLHCPPSHFKVKSVLFLFYSSCQLDSLHSLSCLRRHPLAFGSRGMYAHSDTDNEATEDEEQVKRDCLRKARKVLAERRNSKPLVCVPLVPKAKTDAIFAELQNVKEGRTEFFRSVYAFWKLKREVRRGVPLLKRLQASSINRGVASLAAAAAAGDEEAQKMRSQLLFWQRLRQDLEKSRLLSELTRKREKVKRDLFRLTQQQFELRLRPLMVLLKKTLEKLQAKDSRQIFAEPVSRDIAPDYYSVIEDPMDFSTMRKKLNDHEYLSVADMEEDFNRIVNNCCSYNAPDTVYYRTALQLSSYASEVFKKAKEEEKVGLFDISPEPDLSSTSHDLPDAVTSATEVVRTFNLAALPPCPAADAVHAGERGNKTTTMPPLKSRQSARPVTISLSSSTEVKPLVPSEMRSRLRSRGSNQPSPTAASTVDASGSPIRETPCKRRRIVATASHSGPGRPRRSAAPGQLRLTPSPVHSFALPTTDASEVIPSRGRLTSEIASPTDAANLLAKGAGTTVATIPSGASRTESRHGGLRLPRSPDLCRPAFTAYRSRPAAKDYDEEEEDDDDDDDDEDDDEEDDGEEGDDALGNGAEKASDSDTQETLAATDQKKDNLQAPEDLPDNAWLPERHLRNRITGGPKLSSSLTPQKWATTVAGTSHFSPVRLKKLKAQPVIQHSKLPPKLKLNKGRSPDSRSYPLRQQRQRRGQLRVRSTNFLRRTNHRLLHRGRRPGGLSVGRSRSQSVTASTTLDLTATPTTRMRAAEAVSGEEVEVAAANRAEEAEPGSPEPLVATSDDLPLLALTDRDSDEETEEAADSKFELTESPSVCSPPPSVRSSLGLRPRIYNLEPLDLVWAKCRGSPWYPALENCDTFSLVIPEFAFPFQLIDPSAPAENYNHNGVPIPTPPESVLTSASRLAGSISPAWSGKGSISSVSPLPRSSHPNLLVLFFDAKRTWQWLPREKLQPLAVDNEIDQEKLQEARRSKLRNSVSSANSLGFSSCSFLCHNSAPGRLIFLCFIATLYWNSLRSPFDPVGTGCEYWQQLDGNWDLSSLTCPGELEYLVRAIYRVSPCHGTEAVSTGRVDTSS</sequence>
<evidence type="ECO:0000256" key="3">
    <source>
        <dbReference type="ARBA" id="ARBA00022737"/>
    </source>
</evidence>
<evidence type="ECO:0000313" key="16">
    <source>
        <dbReference type="EMBL" id="VDL92690.1"/>
    </source>
</evidence>
<reference evidence="18" key="1">
    <citation type="submission" date="2016-06" db="UniProtKB">
        <authorList>
            <consortium name="WormBaseParasite"/>
        </authorList>
    </citation>
    <scope>IDENTIFICATION</scope>
</reference>
<dbReference type="PROSITE" id="PS01359">
    <property type="entry name" value="ZF_PHD_1"/>
    <property type="match status" value="1"/>
</dbReference>
<feature type="compositionally biased region" description="Acidic residues" evidence="10">
    <location>
        <begin position="1128"/>
        <end position="1155"/>
    </location>
</feature>
<keyword evidence="17" id="KW-1185">Reference proteome</keyword>
<dbReference type="CDD" id="cd05839">
    <property type="entry name" value="PWWP_BRPF"/>
    <property type="match status" value="1"/>
</dbReference>
<name>A0A183SQ07_SCHSO</name>
<dbReference type="OrthoDB" id="20839at2759"/>
<feature type="chain" id="PRO_5043141251" evidence="11">
    <location>
        <begin position="25"/>
        <end position="1654"/>
    </location>
</feature>
<accession>A0A183SQ07</accession>
<keyword evidence="7" id="KW-0539">Nucleus</keyword>
<dbReference type="SUPFAM" id="SSF47370">
    <property type="entry name" value="Bromodomain"/>
    <property type="match status" value="1"/>
</dbReference>
<dbReference type="GO" id="GO:0008270">
    <property type="term" value="F:zinc ion binding"/>
    <property type="evidence" value="ECO:0007669"/>
    <property type="project" value="UniProtKB-KW"/>
</dbReference>
<dbReference type="Proteomes" id="UP000275846">
    <property type="component" value="Unassembled WGS sequence"/>
</dbReference>
<evidence type="ECO:0000256" key="7">
    <source>
        <dbReference type="ARBA" id="ARBA00023242"/>
    </source>
</evidence>
<dbReference type="PROSITE" id="PS50016">
    <property type="entry name" value="ZF_PHD_2"/>
    <property type="match status" value="1"/>
</dbReference>
<evidence type="ECO:0000256" key="5">
    <source>
        <dbReference type="ARBA" id="ARBA00022833"/>
    </source>
</evidence>
<keyword evidence="4 9" id="KW-0863">Zinc-finger</keyword>
<dbReference type="PANTHER" id="PTHR13793:SF107">
    <property type="entry name" value="BROMODOMAIN-CONTAINING PROTEIN HOMOLOG"/>
    <property type="match status" value="1"/>
</dbReference>
<feature type="domain" description="PWWP" evidence="14">
    <location>
        <begin position="1417"/>
        <end position="1537"/>
    </location>
</feature>
<evidence type="ECO:0000256" key="6">
    <source>
        <dbReference type="ARBA" id="ARBA00023117"/>
    </source>
</evidence>
<keyword evidence="3" id="KW-0677">Repeat</keyword>
<keyword evidence="11" id="KW-0732">Signal</keyword>
<dbReference type="InterPro" id="IPR013083">
    <property type="entry name" value="Znf_RING/FYVE/PHD"/>
</dbReference>
<dbReference type="InterPro" id="IPR050701">
    <property type="entry name" value="Histone_Mod_Regulator"/>
</dbReference>
<dbReference type="InterPro" id="IPR011011">
    <property type="entry name" value="Znf_FYVE_PHD"/>
</dbReference>
<feature type="signal peptide" evidence="11">
    <location>
        <begin position="1"/>
        <end position="24"/>
    </location>
</feature>
<dbReference type="PROSITE" id="PS51805">
    <property type="entry name" value="EPHD"/>
    <property type="match status" value="1"/>
</dbReference>
<evidence type="ECO:0000259" key="12">
    <source>
        <dbReference type="PROSITE" id="PS50014"/>
    </source>
</evidence>
<feature type="region of interest" description="Disordered" evidence="10">
    <location>
        <begin position="1088"/>
        <end position="1197"/>
    </location>
</feature>
<dbReference type="SUPFAM" id="SSF57903">
    <property type="entry name" value="FYVE/PHD zinc finger"/>
    <property type="match status" value="1"/>
</dbReference>
<evidence type="ECO:0000256" key="4">
    <source>
        <dbReference type="ARBA" id="ARBA00022771"/>
    </source>
</evidence>
<feature type="region of interest" description="Disordered" evidence="10">
    <location>
        <begin position="1240"/>
        <end position="1276"/>
    </location>
</feature>
<evidence type="ECO:0000259" key="13">
    <source>
        <dbReference type="PROSITE" id="PS50016"/>
    </source>
</evidence>
<comment type="subcellular location">
    <subcellularLocation>
        <location evidence="1">Nucleus</location>
    </subcellularLocation>
</comment>
<dbReference type="InterPro" id="IPR001965">
    <property type="entry name" value="Znf_PHD"/>
</dbReference>
<dbReference type="InterPro" id="IPR036427">
    <property type="entry name" value="Bromodomain-like_sf"/>
</dbReference>
<dbReference type="GO" id="GO:0006357">
    <property type="term" value="P:regulation of transcription by RNA polymerase II"/>
    <property type="evidence" value="ECO:0007669"/>
    <property type="project" value="TreeGrafter"/>
</dbReference>
<dbReference type="STRING" id="70667.A0A183SQ07"/>
<dbReference type="Pfam" id="PF13832">
    <property type="entry name" value="zf-HC5HC2H_2"/>
    <property type="match status" value="1"/>
</dbReference>
<reference evidence="16 17" key="2">
    <citation type="submission" date="2018-11" db="EMBL/GenBank/DDBJ databases">
        <authorList>
            <consortium name="Pathogen Informatics"/>
        </authorList>
    </citation>
    <scope>NUCLEOTIDE SEQUENCE [LARGE SCALE GENOMIC DNA]</scope>
    <source>
        <strain evidence="16 17">NST_G2</strain>
    </source>
</reference>
<dbReference type="CDD" id="cd15670">
    <property type="entry name" value="ePHD_BRPF"/>
    <property type="match status" value="1"/>
</dbReference>
<dbReference type="PROSITE" id="PS50014">
    <property type="entry name" value="BROMODOMAIN_2"/>
    <property type="match status" value="1"/>
</dbReference>
<dbReference type="Gene3D" id="1.20.920.10">
    <property type="entry name" value="Bromodomain-like"/>
    <property type="match status" value="1"/>
</dbReference>
<dbReference type="InterPro" id="IPR001487">
    <property type="entry name" value="Bromodomain"/>
</dbReference>
<dbReference type="Pfam" id="PF00439">
    <property type="entry name" value="Bromodomain"/>
    <property type="match status" value="1"/>
</dbReference>
<dbReference type="SMART" id="SM00297">
    <property type="entry name" value="BROMO"/>
    <property type="match status" value="1"/>
</dbReference>
<dbReference type="Pfam" id="PF00855">
    <property type="entry name" value="PWWP"/>
    <property type="match status" value="1"/>
</dbReference>
<keyword evidence="6 8" id="KW-0103">Bromodomain</keyword>
<evidence type="ECO:0000256" key="1">
    <source>
        <dbReference type="ARBA" id="ARBA00004123"/>
    </source>
</evidence>
<evidence type="ECO:0000256" key="9">
    <source>
        <dbReference type="PROSITE-ProRule" id="PRU00146"/>
    </source>
</evidence>
<feature type="region of interest" description="Disordered" evidence="10">
    <location>
        <begin position="1342"/>
        <end position="1403"/>
    </location>
</feature>
<gene>
    <name evidence="16" type="ORF">SSLN_LOCUS6305</name>
</gene>
<evidence type="ECO:0000256" key="8">
    <source>
        <dbReference type="PROSITE-ProRule" id="PRU00035"/>
    </source>
</evidence>
<dbReference type="PROSITE" id="PS50812">
    <property type="entry name" value="PWWP"/>
    <property type="match status" value="1"/>
</dbReference>
<evidence type="ECO:0000259" key="15">
    <source>
        <dbReference type="PROSITE" id="PS51805"/>
    </source>
</evidence>
<protein>
    <submittedName>
        <fullName evidence="18">PHD-type domain-containing protein</fullName>
    </submittedName>
</protein>
<dbReference type="Pfam" id="PF10513">
    <property type="entry name" value="EPL1"/>
    <property type="match status" value="1"/>
</dbReference>
<proteinExistence type="predicted"/>
<dbReference type="SMART" id="SM00249">
    <property type="entry name" value="PHD"/>
    <property type="match status" value="2"/>
</dbReference>
<dbReference type="FunFam" id="3.30.40.10:FF:000008">
    <property type="entry name" value="Bromodomain containing 1, isoform CRA_a"/>
    <property type="match status" value="1"/>
</dbReference>
<dbReference type="SUPFAM" id="SSF63748">
    <property type="entry name" value="Tudor/PWWP/MBT"/>
    <property type="match status" value="1"/>
</dbReference>
<dbReference type="Gene3D" id="2.30.30.140">
    <property type="match status" value="2"/>
</dbReference>
<dbReference type="InterPro" id="IPR019542">
    <property type="entry name" value="Enhancer_polycomb-like_N"/>
</dbReference>
<dbReference type="InterPro" id="IPR019786">
    <property type="entry name" value="Zinc_finger_PHD-type_CS"/>
</dbReference>
<dbReference type="InterPro" id="IPR019787">
    <property type="entry name" value="Znf_PHD-finger"/>
</dbReference>
<dbReference type="WBParaSite" id="SSLN_0000650401-mRNA-1">
    <property type="protein sequence ID" value="SSLN_0000650401-mRNA-1"/>
    <property type="gene ID" value="SSLN_0000650401"/>
</dbReference>
<feature type="domain" description="PHD-type" evidence="13">
    <location>
        <begin position="409"/>
        <end position="459"/>
    </location>
</feature>
<dbReference type="InterPro" id="IPR000313">
    <property type="entry name" value="PWWP_dom"/>
</dbReference>
<dbReference type="CDD" id="cd15572">
    <property type="entry name" value="PHD_BRPF"/>
    <property type="match status" value="1"/>
</dbReference>
<dbReference type="PANTHER" id="PTHR13793">
    <property type="entry name" value="PHD FINGER PROTEINS"/>
    <property type="match status" value="1"/>
</dbReference>
<organism evidence="18">
    <name type="scientific">Schistocephalus solidus</name>
    <name type="common">Tapeworm</name>
    <dbReference type="NCBI Taxonomy" id="70667"/>
    <lineage>
        <taxon>Eukaryota</taxon>
        <taxon>Metazoa</taxon>
        <taxon>Spiralia</taxon>
        <taxon>Lophotrochozoa</taxon>
        <taxon>Platyhelminthes</taxon>
        <taxon>Cestoda</taxon>
        <taxon>Eucestoda</taxon>
        <taxon>Diphyllobothriidea</taxon>
        <taxon>Diphyllobothriidae</taxon>
        <taxon>Schistocephalus</taxon>
    </lineage>
</organism>
<dbReference type="Pfam" id="PF13831">
    <property type="entry name" value="PHD_2"/>
    <property type="match status" value="1"/>
</dbReference>
<dbReference type="FunFam" id="3.30.40.10:FF:000007">
    <property type="entry name" value="Bromodomain containing 1, isoform CRA_b"/>
    <property type="match status" value="1"/>
</dbReference>
<keyword evidence="2" id="KW-0479">Metal-binding</keyword>
<dbReference type="Gene3D" id="3.30.40.10">
    <property type="entry name" value="Zinc/RING finger domain, C3HC4 (zinc finger)"/>
    <property type="match status" value="2"/>
</dbReference>
<feature type="domain" description="PHD-type" evidence="15">
    <location>
        <begin position="463"/>
        <end position="580"/>
    </location>
</feature>
<feature type="compositionally biased region" description="Low complexity" evidence="10">
    <location>
        <begin position="1313"/>
        <end position="1325"/>
    </location>
</feature>
<dbReference type="InterPro" id="IPR034732">
    <property type="entry name" value="EPHD"/>
</dbReference>
<dbReference type="PRINTS" id="PR00503">
    <property type="entry name" value="BROMODOMAIN"/>
</dbReference>
<feature type="compositionally biased region" description="Polar residues" evidence="10">
    <location>
        <begin position="986"/>
        <end position="1001"/>
    </location>
</feature>
<feature type="region of interest" description="Disordered" evidence="10">
    <location>
        <begin position="1295"/>
        <end position="1325"/>
    </location>
</feature>
<dbReference type="SMART" id="SM00293">
    <property type="entry name" value="PWWP"/>
    <property type="match status" value="1"/>
</dbReference>
<evidence type="ECO:0000256" key="11">
    <source>
        <dbReference type="SAM" id="SignalP"/>
    </source>
</evidence>
<dbReference type="EMBL" id="UYSU01033629">
    <property type="protein sequence ID" value="VDL92690.1"/>
    <property type="molecule type" value="Genomic_DNA"/>
</dbReference>
<dbReference type="GO" id="GO:0005634">
    <property type="term" value="C:nucleus"/>
    <property type="evidence" value="ECO:0007669"/>
    <property type="project" value="UniProtKB-SubCell"/>
</dbReference>
<feature type="compositionally biased region" description="Polar residues" evidence="10">
    <location>
        <begin position="945"/>
        <end position="970"/>
    </location>
</feature>